<evidence type="ECO:0000256" key="2">
    <source>
        <dbReference type="ARBA" id="ARBA00009988"/>
    </source>
</evidence>
<keyword evidence="3 7" id="KW-0808">Transferase</keyword>
<evidence type="ECO:0000256" key="3">
    <source>
        <dbReference type="ARBA" id="ARBA00022679"/>
    </source>
</evidence>
<name>A0A183ELP4_9BILA</name>
<comment type="catalytic activity">
    <reaction evidence="6 7">
        <text>L-tyrosyl-[protein] + 3'-phosphoadenylyl sulfate = O-sulfo-L-tyrosine-[protein] + adenosine 3',5'-bisphosphate + H(+)</text>
        <dbReference type="Rhea" id="RHEA:16801"/>
        <dbReference type="Rhea" id="RHEA-COMP:10136"/>
        <dbReference type="Rhea" id="RHEA-COMP:11688"/>
        <dbReference type="ChEBI" id="CHEBI:15378"/>
        <dbReference type="ChEBI" id="CHEBI:46858"/>
        <dbReference type="ChEBI" id="CHEBI:58339"/>
        <dbReference type="ChEBI" id="CHEBI:58343"/>
        <dbReference type="ChEBI" id="CHEBI:65286"/>
        <dbReference type="EC" id="2.8.2.20"/>
    </reaction>
</comment>
<dbReference type="OrthoDB" id="545675at2759"/>
<sequence length="200" mass="22877">MVIAGHGEPAERLCNKDPFTMKSAEYLAHLFPNSKFLLMIRDGRATVHSIISRKVTISGFDHNDPRDCLVRWNRIIGVMYEQCKMIGKKLCLMVYYEQLVLHPEEQMRRILNFLDISWHDSVLHHENHIGKGISLSKVERSTDQVIKPVNLDALNKWVGTFPDDIVQDMATIAPMLAELGYDPNANPPKYGEPDPIVLRN</sequence>
<dbReference type="GO" id="GO:0008476">
    <property type="term" value="F:protein-tyrosine sulfotransferase activity"/>
    <property type="evidence" value="ECO:0007669"/>
    <property type="project" value="UniProtKB-EC"/>
</dbReference>
<dbReference type="WBParaSite" id="GPUH_0002191201-mRNA-1">
    <property type="protein sequence ID" value="GPUH_0002191201-mRNA-1"/>
    <property type="gene ID" value="GPUH_0002191201"/>
</dbReference>
<reference evidence="10" key="1">
    <citation type="submission" date="2016-06" db="UniProtKB">
        <authorList>
            <consortium name="WormBaseParasite"/>
        </authorList>
    </citation>
    <scope>IDENTIFICATION</scope>
</reference>
<dbReference type="InterPro" id="IPR027417">
    <property type="entry name" value="P-loop_NTPase"/>
</dbReference>
<evidence type="ECO:0000313" key="10">
    <source>
        <dbReference type="WBParaSite" id="GPUH_0002191201-mRNA-1"/>
    </source>
</evidence>
<evidence type="ECO:0000256" key="6">
    <source>
        <dbReference type="ARBA" id="ARBA00048460"/>
    </source>
</evidence>
<organism evidence="10">
    <name type="scientific">Gongylonema pulchrum</name>
    <dbReference type="NCBI Taxonomy" id="637853"/>
    <lineage>
        <taxon>Eukaryota</taxon>
        <taxon>Metazoa</taxon>
        <taxon>Ecdysozoa</taxon>
        <taxon>Nematoda</taxon>
        <taxon>Chromadorea</taxon>
        <taxon>Rhabditida</taxon>
        <taxon>Spirurina</taxon>
        <taxon>Spiruromorpha</taxon>
        <taxon>Spiruroidea</taxon>
        <taxon>Gongylonematidae</taxon>
        <taxon>Gongylonema</taxon>
    </lineage>
</organism>
<proteinExistence type="inferred from homology"/>
<dbReference type="PANTHER" id="PTHR12788">
    <property type="entry name" value="PROTEIN-TYROSINE SULFOTRANSFERASE 2"/>
    <property type="match status" value="1"/>
</dbReference>
<dbReference type="PANTHER" id="PTHR12788:SF10">
    <property type="entry name" value="PROTEIN-TYROSINE SULFOTRANSFERASE"/>
    <property type="match status" value="1"/>
</dbReference>
<reference evidence="8 9" key="2">
    <citation type="submission" date="2018-11" db="EMBL/GenBank/DDBJ databases">
        <authorList>
            <consortium name="Pathogen Informatics"/>
        </authorList>
    </citation>
    <scope>NUCLEOTIDE SEQUENCE [LARGE SCALE GENOMIC DNA]</scope>
</reference>
<dbReference type="FunFam" id="3.40.50.300:FF:002853">
    <property type="entry name" value="Protein-tyrosine sulfotransferase"/>
    <property type="match status" value="1"/>
</dbReference>
<evidence type="ECO:0000256" key="4">
    <source>
        <dbReference type="ARBA" id="ARBA00023157"/>
    </source>
</evidence>
<evidence type="ECO:0000313" key="8">
    <source>
        <dbReference type="EMBL" id="VDN39126.1"/>
    </source>
</evidence>
<accession>A0A183ELP4</accession>
<dbReference type="Pfam" id="PF13469">
    <property type="entry name" value="Sulfotransfer_3"/>
    <property type="match status" value="1"/>
</dbReference>
<keyword evidence="9" id="KW-1185">Reference proteome</keyword>
<gene>
    <name evidence="8" type="ORF">GPUH_LOCUS21885</name>
</gene>
<dbReference type="SUPFAM" id="SSF52540">
    <property type="entry name" value="P-loop containing nucleoside triphosphate hydrolases"/>
    <property type="match status" value="1"/>
</dbReference>
<dbReference type="EC" id="2.8.2.20" evidence="7"/>
<comment type="function">
    <text evidence="1 7">Catalyzes the O-sulfation of tyrosine residues within acidic motifs of polypeptides, using 3'-phosphoadenylyl sulfate (PAPS) as cosubstrate.</text>
</comment>
<keyword evidence="4" id="KW-1015">Disulfide bond</keyword>
<dbReference type="Proteomes" id="UP000271098">
    <property type="component" value="Unassembled WGS sequence"/>
</dbReference>
<keyword evidence="5" id="KW-0325">Glycoprotein</keyword>
<dbReference type="GO" id="GO:0005794">
    <property type="term" value="C:Golgi apparatus"/>
    <property type="evidence" value="ECO:0007669"/>
    <property type="project" value="UniProtKB-ARBA"/>
</dbReference>
<dbReference type="AlphaFoldDB" id="A0A183ELP4"/>
<dbReference type="EMBL" id="UYRT01093726">
    <property type="protein sequence ID" value="VDN39126.1"/>
    <property type="molecule type" value="Genomic_DNA"/>
</dbReference>
<evidence type="ECO:0000256" key="5">
    <source>
        <dbReference type="ARBA" id="ARBA00023180"/>
    </source>
</evidence>
<dbReference type="InterPro" id="IPR026634">
    <property type="entry name" value="TPST-like"/>
</dbReference>
<protein>
    <recommendedName>
        <fullName evidence="7">Protein-tyrosine sulfotransferase</fullName>
        <ecNumber evidence="7">2.8.2.20</ecNumber>
    </recommendedName>
</protein>
<evidence type="ECO:0000256" key="7">
    <source>
        <dbReference type="RuleBase" id="RU365018"/>
    </source>
</evidence>
<dbReference type="Gene3D" id="3.40.50.300">
    <property type="entry name" value="P-loop containing nucleotide triphosphate hydrolases"/>
    <property type="match status" value="1"/>
</dbReference>
<comment type="similarity">
    <text evidence="2 7">Belongs to the protein sulfotransferase family.</text>
</comment>
<evidence type="ECO:0000313" key="9">
    <source>
        <dbReference type="Proteomes" id="UP000271098"/>
    </source>
</evidence>
<evidence type="ECO:0000256" key="1">
    <source>
        <dbReference type="ARBA" id="ARBA00003886"/>
    </source>
</evidence>